<dbReference type="AlphaFoldDB" id="A0A3L8DBI7"/>
<reference evidence="1" key="1">
    <citation type="journal article" date="2018" name="Genome Res.">
        <title>The genomic architecture and molecular evolution of ant odorant receptors.</title>
        <authorList>
            <person name="McKenzie S.K."/>
            <person name="Kronauer D.J.C."/>
        </authorList>
    </citation>
    <scope>NUCLEOTIDE SEQUENCE [LARGE SCALE GENOMIC DNA]</scope>
    <source>
        <strain evidence="1">Clonal line C1</strain>
    </source>
</reference>
<reference evidence="1" key="2">
    <citation type="submission" date="2018-07" db="EMBL/GenBank/DDBJ databases">
        <authorList>
            <person name="Mckenzie S.K."/>
            <person name="Kronauer D.J.C."/>
        </authorList>
    </citation>
    <scope>NUCLEOTIDE SEQUENCE</scope>
    <source>
        <strain evidence="1">Clonal line C1</strain>
    </source>
</reference>
<protein>
    <submittedName>
        <fullName evidence="1">Uncharacterized protein</fullName>
    </submittedName>
</protein>
<organism evidence="1">
    <name type="scientific">Ooceraea biroi</name>
    <name type="common">Clonal raider ant</name>
    <name type="synonym">Cerapachys biroi</name>
    <dbReference type="NCBI Taxonomy" id="2015173"/>
    <lineage>
        <taxon>Eukaryota</taxon>
        <taxon>Metazoa</taxon>
        <taxon>Ecdysozoa</taxon>
        <taxon>Arthropoda</taxon>
        <taxon>Hexapoda</taxon>
        <taxon>Insecta</taxon>
        <taxon>Pterygota</taxon>
        <taxon>Neoptera</taxon>
        <taxon>Endopterygota</taxon>
        <taxon>Hymenoptera</taxon>
        <taxon>Apocrita</taxon>
        <taxon>Aculeata</taxon>
        <taxon>Formicoidea</taxon>
        <taxon>Formicidae</taxon>
        <taxon>Dorylinae</taxon>
        <taxon>Ooceraea</taxon>
    </lineage>
</organism>
<evidence type="ECO:0000313" key="1">
    <source>
        <dbReference type="EMBL" id="RLU17691.1"/>
    </source>
</evidence>
<dbReference type="InterPro" id="IPR043502">
    <property type="entry name" value="DNA/RNA_pol_sf"/>
</dbReference>
<dbReference type="InterPro" id="IPR008042">
    <property type="entry name" value="Retrotrans_Pao"/>
</dbReference>
<dbReference type="PANTHER" id="PTHR47331">
    <property type="entry name" value="PHD-TYPE DOMAIN-CONTAINING PROTEIN"/>
    <property type="match status" value="1"/>
</dbReference>
<dbReference type="EMBL" id="QOIP01000010">
    <property type="protein sequence ID" value="RLU17691.1"/>
    <property type="molecule type" value="Genomic_DNA"/>
</dbReference>
<proteinExistence type="predicted"/>
<dbReference type="GO" id="GO:0071897">
    <property type="term" value="P:DNA biosynthetic process"/>
    <property type="evidence" value="ECO:0007669"/>
    <property type="project" value="UniProtKB-ARBA"/>
</dbReference>
<dbReference type="CDD" id="cd01644">
    <property type="entry name" value="RT_pepA17"/>
    <property type="match status" value="1"/>
</dbReference>
<dbReference type="Pfam" id="PF05380">
    <property type="entry name" value="Peptidase_A17"/>
    <property type="match status" value="1"/>
</dbReference>
<dbReference type="Proteomes" id="UP000279307">
    <property type="component" value="Chromosome 10"/>
</dbReference>
<dbReference type="OrthoDB" id="7699099at2759"/>
<accession>A0A3L8DBI7</accession>
<dbReference type="SUPFAM" id="SSF56672">
    <property type="entry name" value="DNA/RNA polymerases"/>
    <property type="match status" value="1"/>
</dbReference>
<comment type="caution">
    <text evidence="1">The sequence shown here is derived from an EMBL/GenBank/DDBJ whole genome shotgun (WGS) entry which is preliminary data.</text>
</comment>
<name>A0A3L8DBI7_OOCBI</name>
<gene>
    <name evidence="1" type="ORF">DMN91_009927</name>
</gene>
<sequence>MASLRLQSLVCPDASFTISAFIFPKLTGKIPAAQVACSSWNHLRDLSLADPEFATPGPIDIILGADIYGSLLHEAIRKGPHDAPVAQSTALGWIVSGPAAHATSEPTPVPRITLSTRADSELNDELQRFWLQEEVQPASRKHLTADELECEEHFRKTHSRNETGRYIVRFPFRANLGELENSRSVALRTLDRVSEQLRRNDTFRGLYVDFLREYASLGHMCPAPSDDDPTQRVVYLPHHGVLRESSNTTKLRVVFNGSAKTTTNLSLNDCLHTGPKLQQDLDAVLLRWRTYAFVFAADIEKMYRQILIHPDDRDYQRILWSESGALLIFLLCTVTYSLACSAFQAIRVLRQLADDEGHRFPLAAPVLLNSAYVDDVLSGADTPQLARDKANQVSQLLMAGGFKLQKWSTNDHTIIEDVTANHSTTTLEFDSEARTLGLTWNPDSDTFHFRFQPLDPSVTPTKRLILSRVAQLFDSLGWLSPITITGKIIIQRLWKAQVDWDEPLSDSLAQSWTELCHDLPCISSYSVPRWLHTLSTSVVELHGFSDASQNALGAVVYLRTFSEFDDAKVTLLAAKSKVAPIKKRSHASSSPPRVCLAWIRGQPCQWGEFVANRVALVQETVPDAHWHHVSGTDNPVDCASRGLLPHRLLLHSLWWYGPEWLQQPLVSWPSAVPPLDHSIDLELRRSSSFMTTTRRSVNSCWDLITQYSRLNRLLRITAWIRRGALRFKRTPCLTLSLTPEEIRSVERFWVHETQQAFFKPEIDLLSQGNPLPRANPLLKLAPFIDHEGLRISGRLKNSLLDSDSKHPVIHPRDCQLSALLIDDAHQRILHGGVQVTLANLRRCY</sequence>